<organism evidence="1">
    <name type="scientific">Arundo donax</name>
    <name type="common">Giant reed</name>
    <name type="synonym">Donax arundinaceus</name>
    <dbReference type="NCBI Taxonomy" id="35708"/>
    <lineage>
        <taxon>Eukaryota</taxon>
        <taxon>Viridiplantae</taxon>
        <taxon>Streptophyta</taxon>
        <taxon>Embryophyta</taxon>
        <taxon>Tracheophyta</taxon>
        <taxon>Spermatophyta</taxon>
        <taxon>Magnoliopsida</taxon>
        <taxon>Liliopsida</taxon>
        <taxon>Poales</taxon>
        <taxon>Poaceae</taxon>
        <taxon>PACMAD clade</taxon>
        <taxon>Arundinoideae</taxon>
        <taxon>Arundineae</taxon>
        <taxon>Arundo</taxon>
    </lineage>
</organism>
<evidence type="ECO:0000313" key="1">
    <source>
        <dbReference type="EMBL" id="JAD61453.1"/>
    </source>
</evidence>
<reference evidence="1" key="1">
    <citation type="submission" date="2014-09" db="EMBL/GenBank/DDBJ databases">
        <authorList>
            <person name="Magalhaes I.L.F."/>
            <person name="Oliveira U."/>
            <person name="Santos F.R."/>
            <person name="Vidigal T.H.D.A."/>
            <person name="Brescovit A.D."/>
            <person name="Santos A.J."/>
        </authorList>
    </citation>
    <scope>NUCLEOTIDE SEQUENCE</scope>
    <source>
        <tissue evidence="1">Shoot tissue taken approximately 20 cm above the soil surface</tissue>
    </source>
</reference>
<reference evidence="1" key="2">
    <citation type="journal article" date="2015" name="Data Brief">
        <title>Shoot transcriptome of the giant reed, Arundo donax.</title>
        <authorList>
            <person name="Barrero R.A."/>
            <person name="Guerrero F.D."/>
            <person name="Moolhuijzen P."/>
            <person name="Goolsby J.A."/>
            <person name="Tidwell J."/>
            <person name="Bellgard S.E."/>
            <person name="Bellgard M.I."/>
        </authorList>
    </citation>
    <scope>NUCLEOTIDE SEQUENCE</scope>
    <source>
        <tissue evidence="1">Shoot tissue taken approximately 20 cm above the soil surface</tissue>
    </source>
</reference>
<sequence>MILYTILTTETPLCSGTVNMECTYWASTDAIGNSK</sequence>
<dbReference type="AlphaFoldDB" id="A0A0A9BH08"/>
<proteinExistence type="predicted"/>
<accession>A0A0A9BH08</accession>
<name>A0A0A9BH08_ARUDO</name>
<protein>
    <submittedName>
        <fullName evidence="1">Uncharacterized protein</fullName>
    </submittedName>
</protein>
<dbReference type="EMBL" id="GBRH01236442">
    <property type="protein sequence ID" value="JAD61453.1"/>
    <property type="molecule type" value="Transcribed_RNA"/>
</dbReference>